<name>A0A1V9ADG1_SACPI</name>
<organism evidence="2 3">
    <name type="scientific">Saccharomonospora piscinae</name>
    <dbReference type="NCBI Taxonomy" id="687388"/>
    <lineage>
        <taxon>Bacteria</taxon>
        <taxon>Bacillati</taxon>
        <taxon>Actinomycetota</taxon>
        <taxon>Actinomycetes</taxon>
        <taxon>Pseudonocardiales</taxon>
        <taxon>Pseudonocardiaceae</taxon>
        <taxon>Saccharomonospora</taxon>
    </lineage>
</organism>
<keyword evidence="1" id="KW-0732">Signal</keyword>
<dbReference type="RefSeq" id="WP_081190460.1">
    <property type="nucleotide sequence ID" value="NZ_MWIH01000002.1"/>
</dbReference>
<feature type="chain" id="PRO_5012099391" description="Ig-like domain-containing protein" evidence="1">
    <location>
        <begin position="21"/>
        <end position="141"/>
    </location>
</feature>
<protein>
    <recommendedName>
        <fullName evidence="4">Ig-like domain-containing protein</fullName>
    </recommendedName>
</protein>
<dbReference type="STRING" id="1962155.B1813_03160"/>
<evidence type="ECO:0000313" key="2">
    <source>
        <dbReference type="EMBL" id="OQO95068.1"/>
    </source>
</evidence>
<evidence type="ECO:0000313" key="3">
    <source>
        <dbReference type="Proteomes" id="UP000192591"/>
    </source>
</evidence>
<dbReference type="Proteomes" id="UP000192591">
    <property type="component" value="Unassembled WGS sequence"/>
</dbReference>
<feature type="signal peptide" evidence="1">
    <location>
        <begin position="1"/>
        <end position="20"/>
    </location>
</feature>
<dbReference type="AlphaFoldDB" id="A0A1V9ADG1"/>
<evidence type="ECO:0000256" key="1">
    <source>
        <dbReference type="SAM" id="SignalP"/>
    </source>
</evidence>
<evidence type="ECO:0008006" key="4">
    <source>
        <dbReference type="Google" id="ProtNLM"/>
    </source>
</evidence>
<sequence>MSVLVTAAALAFVFSGSAVAATYTERATQTSGTPSLEYCNEVRTQEAPIGTQMGLACFQPYGDRFWVKDMRADGYHIEMRAIDSDGKSYRCYEYGTSSAGWQICDSFHDNIGENKRLFWTVGAYDRDKLIMLSSERVSPTS</sequence>
<accession>A0A1V9ADG1</accession>
<reference evidence="2 3" key="1">
    <citation type="submission" date="2017-02" db="EMBL/GenBank/DDBJ databases">
        <title>Draft genome of Saccharomonospora sp. 154.</title>
        <authorList>
            <person name="Alonso-Carmona G.S."/>
            <person name="De La Haba R."/>
            <person name="Vera-Gargallo B."/>
            <person name="Sandoval-Trujillo A.H."/>
            <person name="Ramirez-Duran N."/>
            <person name="Ventosa A."/>
        </authorList>
    </citation>
    <scope>NUCLEOTIDE SEQUENCE [LARGE SCALE GENOMIC DNA]</scope>
    <source>
        <strain evidence="2 3">LRS4.154</strain>
    </source>
</reference>
<gene>
    <name evidence="2" type="ORF">B1813_03160</name>
</gene>
<dbReference type="EMBL" id="MWIH01000002">
    <property type="protein sequence ID" value="OQO95068.1"/>
    <property type="molecule type" value="Genomic_DNA"/>
</dbReference>
<keyword evidence="3" id="KW-1185">Reference proteome</keyword>
<proteinExistence type="predicted"/>
<comment type="caution">
    <text evidence="2">The sequence shown here is derived from an EMBL/GenBank/DDBJ whole genome shotgun (WGS) entry which is preliminary data.</text>
</comment>